<dbReference type="Proteomes" id="UP000178723">
    <property type="component" value="Unassembled WGS sequence"/>
</dbReference>
<evidence type="ECO:0000259" key="1">
    <source>
        <dbReference type="SMART" id="SM00842"/>
    </source>
</evidence>
<dbReference type="PIRSF" id="PIRSF019169">
    <property type="entry name" value="PilM"/>
    <property type="match status" value="1"/>
</dbReference>
<gene>
    <name evidence="2" type="ORF">A3I40_03830</name>
</gene>
<reference evidence="2 3" key="1">
    <citation type="journal article" date="2016" name="Nat. Commun.">
        <title>Thousands of microbial genomes shed light on interconnected biogeochemical processes in an aquifer system.</title>
        <authorList>
            <person name="Anantharaman K."/>
            <person name="Brown C.T."/>
            <person name="Hug L.A."/>
            <person name="Sharon I."/>
            <person name="Castelle C.J."/>
            <person name="Probst A.J."/>
            <person name="Thomas B.C."/>
            <person name="Singh A."/>
            <person name="Wilkins M.J."/>
            <person name="Karaoz U."/>
            <person name="Brodie E.L."/>
            <person name="Williams K.H."/>
            <person name="Hubbard S.S."/>
            <person name="Banfield J.F."/>
        </authorList>
    </citation>
    <scope>NUCLEOTIDE SEQUENCE [LARGE SCALE GENOMIC DNA]</scope>
</reference>
<protein>
    <recommendedName>
        <fullName evidence="1">SHS2 domain-containing protein</fullName>
    </recommendedName>
</protein>
<comment type="caution">
    <text evidence="2">The sequence shown here is derived from an EMBL/GenBank/DDBJ whole genome shotgun (WGS) entry which is preliminary data.</text>
</comment>
<dbReference type="InterPro" id="IPR005883">
    <property type="entry name" value="PilM"/>
</dbReference>
<dbReference type="AlphaFoldDB" id="A0A1F7V9Z5"/>
<dbReference type="STRING" id="1802407.A3I40_03830"/>
<dbReference type="InterPro" id="IPR050696">
    <property type="entry name" value="FtsA/MreB"/>
</dbReference>
<dbReference type="InterPro" id="IPR003494">
    <property type="entry name" value="SHS2_FtsA"/>
</dbReference>
<dbReference type="NCBIfam" id="TIGR01175">
    <property type="entry name" value="pilM"/>
    <property type="match status" value="1"/>
</dbReference>
<sequence>MFFSSSKRSYLGVDIGSTSIKIVELKEVNKAPELVTYGLAELPIDKAPGDSETNIADIAATITATCEKAGAKSKQAFAALPTYSVFTSIISLPKMSKSELKSAIHWEAKKVMPLPIEEMILDPQILDEPGPNGTMKVLLTGAPKTMVERYLKIFQRTGLMLLGLETEGFALVRSLVGRDKAPTMVIDLGASSTDILVIDNNIPFLNRSIDVGGLHVTKAISRSLNVSLARAEQFKYDIGIKALDSPTSEIPRTIEEALTPITNEIKYTMTLFQGQTKKSVEKVLLSGGGSLLVNFSNYLSQKLNLRVYVGDPWARVRYPVELKGVLQESAARFAIAVGLAMRDIK</sequence>
<dbReference type="Gene3D" id="3.30.420.40">
    <property type="match status" value="2"/>
</dbReference>
<evidence type="ECO:0000313" key="2">
    <source>
        <dbReference type="EMBL" id="OGL87265.1"/>
    </source>
</evidence>
<proteinExistence type="predicted"/>
<accession>A0A1F7V9Z5</accession>
<dbReference type="GO" id="GO:0051301">
    <property type="term" value="P:cell division"/>
    <property type="evidence" value="ECO:0007669"/>
    <property type="project" value="InterPro"/>
</dbReference>
<dbReference type="Pfam" id="PF11104">
    <property type="entry name" value="PilM_2"/>
    <property type="match status" value="1"/>
</dbReference>
<dbReference type="InterPro" id="IPR043129">
    <property type="entry name" value="ATPase_NBD"/>
</dbReference>
<dbReference type="PANTHER" id="PTHR32432:SF3">
    <property type="entry name" value="ETHANOLAMINE UTILIZATION PROTEIN EUTJ"/>
    <property type="match status" value="1"/>
</dbReference>
<dbReference type="SUPFAM" id="SSF53067">
    <property type="entry name" value="Actin-like ATPase domain"/>
    <property type="match status" value="2"/>
</dbReference>
<dbReference type="CDD" id="cd24049">
    <property type="entry name" value="ASKHA_NBD_PilM"/>
    <property type="match status" value="1"/>
</dbReference>
<dbReference type="EMBL" id="MGEP01000025">
    <property type="protein sequence ID" value="OGL87265.1"/>
    <property type="molecule type" value="Genomic_DNA"/>
</dbReference>
<dbReference type="Gene3D" id="3.30.1490.300">
    <property type="match status" value="1"/>
</dbReference>
<name>A0A1F7V9Z5_9BACT</name>
<feature type="domain" description="SHS2" evidence="1">
    <location>
        <begin position="10"/>
        <end position="175"/>
    </location>
</feature>
<organism evidence="2 3">
    <name type="scientific">Candidatus Uhrbacteria bacterium RIFCSPLOWO2_02_FULL_48_12</name>
    <dbReference type="NCBI Taxonomy" id="1802407"/>
    <lineage>
        <taxon>Bacteria</taxon>
        <taxon>Candidatus Uhriibacteriota</taxon>
    </lineage>
</organism>
<dbReference type="PANTHER" id="PTHR32432">
    <property type="entry name" value="CELL DIVISION PROTEIN FTSA-RELATED"/>
    <property type="match status" value="1"/>
</dbReference>
<dbReference type="SMART" id="SM00842">
    <property type="entry name" value="FtsA"/>
    <property type="match status" value="1"/>
</dbReference>
<evidence type="ECO:0000313" key="3">
    <source>
        <dbReference type="Proteomes" id="UP000178723"/>
    </source>
</evidence>